<dbReference type="EMBL" id="FZNW01000004">
    <property type="protein sequence ID" value="SNR38400.1"/>
    <property type="molecule type" value="Genomic_DNA"/>
</dbReference>
<reference evidence="4 5" key="1">
    <citation type="submission" date="2017-06" db="EMBL/GenBank/DDBJ databases">
        <authorList>
            <person name="Kim H.J."/>
            <person name="Triplett B.A."/>
        </authorList>
    </citation>
    <scope>NUCLEOTIDE SEQUENCE [LARGE SCALE GENOMIC DNA]</scope>
    <source>
        <strain evidence="4 5">DSM 45207</strain>
    </source>
</reference>
<protein>
    <recommendedName>
        <fullName evidence="3">DUF1707 domain-containing protein</fullName>
    </recommendedName>
</protein>
<feature type="transmembrane region" description="Helical" evidence="2">
    <location>
        <begin position="116"/>
        <end position="135"/>
    </location>
</feature>
<keyword evidence="2" id="KW-1133">Transmembrane helix</keyword>
<proteinExistence type="predicted"/>
<evidence type="ECO:0000313" key="4">
    <source>
        <dbReference type="EMBL" id="SNR38400.1"/>
    </source>
</evidence>
<dbReference type="PANTHER" id="PTHR40763:SF5">
    <property type="entry name" value="MEMBRANE PROTEIN"/>
    <property type="match status" value="1"/>
</dbReference>
<feature type="region of interest" description="Disordered" evidence="1">
    <location>
        <begin position="66"/>
        <end position="89"/>
    </location>
</feature>
<keyword evidence="2" id="KW-0812">Transmembrane</keyword>
<evidence type="ECO:0000313" key="5">
    <source>
        <dbReference type="Proteomes" id="UP000198348"/>
    </source>
</evidence>
<dbReference type="AlphaFoldDB" id="A0A238VVR6"/>
<gene>
    <name evidence="4" type="ORF">SAMN06265360_104130</name>
</gene>
<feature type="transmembrane region" description="Helical" evidence="2">
    <location>
        <begin position="91"/>
        <end position="110"/>
    </location>
</feature>
<accession>A0A238VVR6</accession>
<organism evidence="4 5">
    <name type="scientific">Haloechinothrix alba</name>
    <dbReference type="NCBI Taxonomy" id="664784"/>
    <lineage>
        <taxon>Bacteria</taxon>
        <taxon>Bacillati</taxon>
        <taxon>Actinomycetota</taxon>
        <taxon>Actinomycetes</taxon>
        <taxon>Pseudonocardiales</taxon>
        <taxon>Pseudonocardiaceae</taxon>
        <taxon>Haloechinothrix</taxon>
    </lineage>
</organism>
<feature type="domain" description="DUF1707" evidence="3">
    <location>
        <begin position="9"/>
        <end position="60"/>
    </location>
</feature>
<dbReference type="Proteomes" id="UP000198348">
    <property type="component" value="Unassembled WGS sequence"/>
</dbReference>
<evidence type="ECO:0000256" key="1">
    <source>
        <dbReference type="SAM" id="MobiDB-lite"/>
    </source>
</evidence>
<dbReference type="OrthoDB" id="3534574at2"/>
<keyword evidence="2" id="KW-0472">Membrane</keyword>
<dbReference type="InterPro" id="IPR012551">
    <property type="entry name" value="DUF1707_SHOCT-like"/>
</dbReference>
<dbReference type="PANTHER" id="PTHR40763">
    <property type="entry name" value="MEMBRANE PROTEIN-RELATED"/>
    <property type="match status" value="1"/>
</dbReference>
<dbReference type="RefSeq" id="WP_089300226.1">
    <property type="nucleotide sequence ID" value="NZ_FZNW01000004.1"/>
</dbReference>
<evidence type="ECO:0000256" key="2">
    <source>
        <dbReference type="SAM" id="Phobius"/>
    </source>
</evidence>
<dbReference type="Pfam" id="PF08044">
    <property type="entry name" value="DUF1707"/>
    <property type="match status" value="1"/>
</dbReference>
<name>A0A238VVR6_9PSEU</name>
<sequence>MDPDLPEFRISDADRQEALDALSEHVRDGRLDIDEYGERSARVTTIKTLGELAELFVDLPRPRPAVLDRPAQRREPAENAPATRPARSPGAWLASSAVPLSAILAIVLYFTIARGMFLVFLIPVAVALLVGAANGRGRPGAR</sequence>
<keyword evidence="5" id="KW-1185">Reference proteome</keyword>
<evidence type="ECO:0000259" key="3">
    <source>
        <dbReference type="Pfam" id="PF08044"/>
    </source>
</evidence>